<organism evidence="8 9">
    <name type="scientific">Pseudomonas matsuisoli</name>
    <dbReference type="NCBI Taxonomy" id="1515666"/>
    <lineage>
        <taxon>Bacteria</taxon>
        <taxon>Pseudomonadati</taxon>
        <taxon>Pseudomonadota</taxon>
        <taxon>Gammaproteobacteria</taxon>
        <taxon>Pseudomonadales</taxon>
        <taxon>Pseudomonadaceae</taxon>
        <taxon>Pseudomonas</taxon>
    </lineage>
</organism>
<feature type="transmembrane region" description="Helical" evidence="6">
    <location>
        <begin position="33"/>
        <end position="58"/>
    </location>
</feature>
<accession>A0A917PX78</accession>
<reference evidence="8" key="1">
    <citation type="journal article" date="2014" name="Int. J. Syst. Evol. Microbiol.">
        <title>Complete genome sequence of Corynebacterium casei LMG S-19264T (=DSM 44701T), isolated from a smear-ripened cheese.</title>
        <authorList>
            <consortium name="US DOE Joint Genome Institute (JGI-PGF)"/>
            <person name="Walter F."/>
            <person name="Albersmeier A."/>
            <person name="Kalinowski J."/>
            <person name="Ruckert C."/>
        </authorList>
    </citation>
    <scope>NUCLEOTIDE SEQUENCE</scope>
    <source>
        <strain evidence="8">JCM 30078</strain>
    </source>
</reference>
<evidence type="ECO:0000256" key="4">
    <source>
        <dbReference type="ARBA" id="ARBA00022989"/>
    </source>
</evidence>
<sequence length="291" mass="30561">MRRPDPSSILYPIALLLVAMFTMHVGATMAKQLFPLVGAPGITAMRLGFGALILLAYFRPWRTPLKRDAWRPLVVYGIVMGIMNSTFYLALQRIPLGIAVALEFTGPLALAVFGSRRLLDLFWVALAVAGLLMLMPWTASQAPLDMIGVALALTAGVCWALYIIYGQKSGAAHGPQAVALGAVVASLFVVPIGITHAGETLLSSHVLLAGLGVAVLSMAVPFTLEMLALGRLSTPTFGMLMSLEPAVGALCGLLLLHEQLGVFQWLGIGAIVIASAGAARAAKGRPVPAVD</sequence>
<dbReference type="PANTHER" id="PTHR32322:SF2">
    <property type="entry name" value="EAMA DOMAIN-CONTAINING PROTEIN"/>
    <property type="match status" value="1"/>
</dbReference>
<comment type="similarity">
    <text evidence="2">Belongs to the EamA transporter family.</text>
</comment>
<dbReference type="PANTHER" id="PTHR32322">
    <property type="entry name" value="INNER MEMBRANE TRANSPORTER"/>
    <property type="match status" value="1"/>
</dbReference>
<comment type="subcellular location">
    <subcellularLocation>
        <location evidence="1">Membrane</location>
        <topology evidence="1">Multi-pass membrane protein</topology>
    </subcellularLocation>
</comment>
<keyword evidence="9" id="KW-1185">Reference proteome</keyword>
<dbReference type="Proteomes" id="UP000635983">
    <property type="component" value="Unassembled WGS sequence"/>
</dbReference>
<comment type="caution">
    <text evidence="8">The sequence shown here is derived from an EMBL/GenBank/DDBJ whole genome shotgun (WGS) entry which is preliminary data.</text>
</comment>
<dbReference type="InterPro" id="IPR000620">
    <property type="entry name" value="EamA_dom"/>
</dbReference>
<evidence type="ECO:0000256" key="5">
    <source>
        <dbReference type="ARBA" id="ARBA00023136"/>
    </source>
</evidence>
<dbReference type="GO" id="GO:0016020">
    <property type="term" value="C:membrane"/>
    <property type="evidence" value="ECO:0007669"/>
    <property type="project" value="UniProtKB-SubCell"/>
</dbReference>
<evidence type="ECO:0000259" key="7">
    <source>
        <dbReference type="Pfam" id="PF00892"/>
    </source>
</evidence>
<dbReference type="RefSeq" id="WP_188983560.1">
    <property type="nucleotide sequence ID" value="NZ_BMPO01000005.1"/>
</dbReference>
<feature type="transmembrane region" description="Helical" evidence="6">
    <location>
        <begin position="9"/>
        <end position="27"/>
    </location>
</feature>
<evidence type="ECO:0000256" key="1">
    <source>
        <dbReference type="ARBA" id="ARBA00004141"/>
    </source>
</evidence>
<evidence type="ECO:0000256" key="2">
    <source>
        <dbReference type="ARBA" id="ARBA00007362"/>
    </source>
</evidence>
<evidence type="ECO:0000313" key="8">
    <source>
        <dbReference type="EMBL" id="GGJ98011.1"/>
    </source>
</evidence>
<name>A0A917PX78_9PSED</name>
<evidence type="ECO:0000256" key="6">
    <source>
        <dbReference type="SAM" id="Phobius"/>
    </source>
</evidence>
<feature type="transmembrane region" description="Helical" evidence="6">
    <location>
        <begin position="177"/>
        <end position="194"/>
    </location>
</feature>
<dbReference type="SUPFAM" id="SSF103481">
    <property type="entry name" value="Multidrug resistance efflux transporter EmrE"/>
    <property type="match status" value="2"/>
</dbReference>
<dbReference type="AlphaFoldDB" id="A0A917PX78"/>
<feature type="transmembrane region" description="Helical" evidence="6">
    <location>
        <begin position="262"/>
        <end position="282"/>
    </location>
</feature>
<dbReference type="Pfam" id="PF00892">
    <property type="entry name" value="EamA"/>
    <property type="match status" value="2"/>
</dbReference>
<reference evidence="8" key="2">
    <citation type="submission" date="2020-09" db="EMBL/GenBank/DDBJ databases">
        <authorList>
            <person name="Sun Q."/>
            <person name="Ohkuma M."/>
        </authorList>
    </citation>
    <scope>NUCLEOTIDE SEQUENCE</scope>
    <source>
        <strain evidence="8">JCM 30078</strain>
    </source>
</reference>
<feature type="domain" description="EamA" evidence="7">
    <location>
        <begin position="146"/>
        <end position="276"/>
    </location>
</feature>
<gene>
    <name evidence="8" type="ORF">GCM10009304_24880</name>
</gene>
<feature type="transmembrane region" description="Helical" evidence="6">
    <location>
        <begin position="121"/>
        <end position="140"/>
    </location>
</feature>
<evidence type="ECO:0000256" key="3">
    <source>
        <dbReference type="ARBA" id="ARBA00022692"/>
    </source>
</evidence>
<protein>
    <recommendedName>
        <fullName evidence="7">EamA domain-containing protein</fullName>
    </recommendedName>
</protein>
<dbReference type="InterPro" id="IPR037185">
    <property type="entry name" value="EmrE-like"/>
</dbReference>
<keyword evidence="3 6" id="KW-0812">Transmembrane</keyword>
<keyword evidence="4 6" id="KW-1133">Transmembrane helix</keyword>
<feature type="transmembrane region" description="Helical" evidence="6">
    <location>
        <begin position="146"/>
        <end position="165"/>
    </location>
</feature>
<dbReference type="InterPro" id="IPR050638">
    <property type="entry name" value="AA-Vitamin_Transporters"/>
</dbReference>
<feature type="domain" description="EamA" evidence="7">
    <location>
        <begin position="13"/>
        <end position="117"/>
    </location>
</feature>
<feature type="transmembrane region" description="Helical" evidence="6">
    <location>
        <begin position="206"/>
        <end position="224"/>
    </location>
</feature>
<evidence type="ECO:0000313" key="9">
    <source>
        <dbReference type="Proteomes" id="UP000635983"/>
    </source>
</evidence>
<feature type="transmembrane region" description="Helical" evidence="6">
    <location>
        <begin position="70"/>
        <end position="90"/>
    </location>
</feature>
<feature type="transmembrane region" description="Helical" evidence="6">
    <location>
        <begin position="236"/>
        <end position="256"/>
    </location>
</feature>
<keyword evidence="5 6" id="KW-0472">Membrane</keyword>
<feature type="transmembrane region" description="Helical" evidence="6">
    <location>
        <begin position="96"/>
        <end position="114"/>
    </location>
</feature>
<dbReference type="EMBL" id="BMPO01000005">
    <property type="protein sequence ID" value="GGJ98011.1"/>
    <property type="molecule type" value="Genomic_DNA"/>
</dbReference>
<proteinExistence type="inferred from homology"/>